<reference evidence="1 2" key="1">
    <citation type="submission" date="2018-10" db="EMBL/GenBank/DDBJ databases">
        <title>Draft genome sequence of Weissella viridescens UCO-SMC3.</title>
        <authorList>
            <person name="Garcia-Cancino A."/>
            <person name="Espinoza-Monje M."/>
            <person name="Albarracin L."/>
            <person name="Garcia-Castillo V."/>
            <person name="Campos-Martin J."/>
            <person name="Nakano Y."/>
            <person name="Guitierrez-Zamorano C."/>
            <person name="Ikeda-Ohtsubo W."/>
            <person name="Morita H."/>
            <person name="Kitazawa H."/>
            <person name="Villena J."/>
        </authorList>
    </citation>
    <scope>NUCLEOTIDE SEQUENCE [LARGE SCALE GENOMIC DNA]</scope>
    <source>
        <strain evidence="1 2">UCO-SMC3</strain>
    </source>
</reference>
<dbReference type="OrthoDB" id="9875191at2"/>
<dbReference type="Proteomes" id="UP000275836">
    <property type="component" value="Unassembled WGS sequence"/>
</dbReference>
<comment type="caution">
    <text evidence="1">The sequence shown here is derived from an EMBL/GenBank/DDBJ whole genome shotgun (WGS) entry which is preliminary data.</text>
</comment>
<dbReference type="AlphaFoldDB" id="A0A3P2RL85"/>
<organism evidence="1 2">
    <name type="scientific">Weissella viridescens</name>
    <name type="common">Lactobacillus viridescens</name>
    <dbReference type="NCBI Taxonomy" id="1629"/>
    <lineage>
        <taxon>Bacteria</taxon>
        <taxon>Bacillati</taxon>
        <taxon>Bacillota</taxon>
        <taxon>Bacilli</taxon>
        <taxon>Lactobacillales</taxon>
        <taxon>Lactobacillaceae</taxon>
        <taxon>Weissella</taxon>
    </lineage>
</organism>
<accession>A0A3P2RL85</accession>
<sequence length="137" mass="16116">MEECYLDLIRDLYRKSDTELFLSEKLSSETPSFYDPIKNKAVINSNYHKKHGYIGFACIHELGHGENRNKFPFAIRPFNEYDGSDSAERAANEFAINAYLHHHFENGGRKNWKEVIDTYDIPYSLDYLVIELMNDRK</sequence>
<proteinExistence type="predicted"/>
<evidence type="ECO:0000313" key="2">
    <source>
        <dbReference type="Proteomes" id="UP000275836"/>
    </source>
</evidence>
<name>A0A3P2RL85_WEIVI</name>
<evidence type="ECO:0008006" key="3">
    <source>
        <dbReference type="Google" id="ProtNLM"/>
    </source>
</evidence>
<evidence type="ECO:0000313" key="1">
    <source>
        <dbReference type="EMBL" id="RRG18228.1"/>
    </source>
</evidence>
<dbReference type="RefSeq" id="WP_124942876.1">
    <property type="nucleotide sequence ID" value="NZ_RHGY01000002.1"/>
</dbReference>
<dbReference type="EMBL" id="RHGY01000002">
    <property type="protein sequence ID" value="RRG18228.1"/>
    <property type="molecule type" value="Genomic_DNA"/>
</dbReference>
<gene>
    <name evidence="1" type="ORF">D3P96_02770</name>
</gene>
<protein>
    <recommendedName>
        <fullName evidence="3">IrrE N-terminal-like domain-containing protein</fullName>
    </recommendedName>
</protein>